<comment type="caution">
    <text evidence="3">The sequence shown here is derived from an EMBL/GenBank/DDBJ whole genome shotgun (WGS) entry which is preliminary data.</text>
</comment>
<sequence>MATTLPSYTKTWHNDVYPSIHSSRPELAQKGKRVVITGGAGGIGAATAEAFAIAGASEVIILGRTQATLEKTKVTIEKKHPDAKITALVTDVSIPSSIAEAFETIAKGGPIDVFINNAAALADIGPISAADPLDFWSSFEVNVRGPLYAVQAVLKNISKNGVIINNSSAIAHVPPVAGHAGYAVGKLATVKLFEYLQQEHPDLAFFNLQPGIIESTGVATKAATQSGNSWPQQDTVELPGHFMVWLSSPEASFLKGRFVWANWDVEELRQKSKTFQENPALLTTGLLGWPQ</sequence>
<evidence type="ECO:0000313" key="3">
    <source>
        <dbReference type="EMBL" id="KAK5063180.1"/>
    </source>
</evidence>
<gene>
    <name evidence="3" type="ORF">LTR84_005257</name>
</gene>
<dbReference type="Pfam" id="PF00106">
    <property type="entry name" value="adh_short"/>
    <property type="match status" value="1"/>
</dbReference>
<proteinExistence type="inferred from homology"/>
<organism evidence="3 4">
    <name type="scientific">Exophiala bonariae</name>
    <dbReference type="NCBI Taxonomy" id="1690606"/>
    <lineage>
        <taxon>Eukaryota</taxon>
        <taxon>Fungi</taxon>
        <taxon>Dikarya</taxon>
        <taxon>Ascomycota</taxon>
        <taxon>Pezizomycotina</taxon>
        <taxon>Eurotiomycetes</taxon>
        <taxon>Chaetothyriomycetidae</taxon>
        <taxon>Chaetothyriales</taxon>
        <taxon>Herpotrichiellaceae</taxon>
        <taxon>Exophiala</taxon>
    </lineage>
</organism>
<accession>A0AAV9NTA7</accession>
<dbReference type="InterPro" id="IPR036291">
    <property type="entry name" value="NAD(P)-bd_dom_sf"/>
</dbReference>
<keyword evidence="2" id="KW-0560">Oxidoreductase</keyword>
<dbReference type="Gene3D" id="3.40.50.720">
    <property type="entry name" value="NAD(P)-binding Rossmann-like Domain"/>
    <property type="match status" value="1"/>
</dbReference>
<dbReference type="SUPFAM" id="SSF51735">
    <property type="entry name" value="NAD(P)-binding Rossmann-fold domains"/>
    <property type="match status" value="1"/>
</dbReference>
<dbReference type="EMBL" id="JAVRRD010000002">
    <property type="protein sequence ID" value="KAK5063180.1"/>
    <property type="molecule type" value="Genomic_DNA"/>
</dbReference>
<dbReference type="InterPro" id="IPR002347">
    <property type="entry name" value="SDR_fam"/>
</dbReference>
<evidence type="ECO:0000313" key="4">
    <source>
        <dbReference type="Proteomes" id="UP001358417"/>
    </source>
</evidence>
<dbReference type="PRINTS" id="PR00081">
    <property type="entry name" value="GDHRDH"/>
</dbReference>
<dbReference type="RefSeq" id="XP_064711452.1">
    <property type="nucleotide sequence ID" value="XM_064848828.1"/>
</dbReference>
<dbReference type="Proteomes" id="UP001358417">
    <property type="component" value="Unassembled WGS sequence"/>
</dbReference>
<dbReference type="CDD" id="cd05233">
    <property type="entry name" value="SDR_c"/>
    <property type="match status" value="1"/>
</dbReference>
<name>A0AAV9NTA7_9EURO</name>
<keyword evidence="4" id="KW-1185">Reference proteome</keyword>
<dbReference type="GeneID" id="89973435"/>
<dbReference type="GO" id="GO:0016491">
    <property type="term" value="F:oxidoreductase activity"/>
    <property type="evidence" value="ECO:0007669"/>
    <property type="project" value="UniProtKB-KW"/>
</dbReference>
<evidence type="ECO:0000256" key="2">
    <source>
        <dbReference type="ARBA" id="ARBA00023002"/>
    </source>
</evidence>
<evidence type="ECO:0000256" key="1">
    <source>
        <dbReference type="ARBA" id="ARBA00006484"/>
    </source>
</evidence>
<dbReference type="AlphaFoldDB" id="A0AAV9NTA7"/>
<comment type="similarity">
    <text evidence="1">Belongs to the short-chain dehydrogenases/reductases (SDR) family.</text>
</comment>
<reference evidence="3 4" key="1">
    <citation type="submission" date="2023-08" db="EMBL/GenBank/DDBJ databases">
        <title>Black Yeasts Isolated from many extreme environments.</title>
        <authorList>
            <person name="Coleine C."/>
            <person name="Stajich J.E."/>
            <person name="Selbmann L."/>
        </authorList>
    </citation>
    <scope>NUCLEOTIDE SEQUENCE [LARGE SCALE GENOMIC DNA]</scope>
    <source>
        <strain evidence="3 4">CCFEE 5792</strain>
    </source>
</reference>
<dbReference type="PANTHER" id="PTHR42901">
    <property type="entry name" value="ALCOHOL DEHYDROGENASE"/>
    <property type="match status" value="1"/>
</dbReference>
<dbReference type="PANTHER" id="PTHR42901:SF1">
    <property type="entry name" value="ALCOHOL DEHYDROGENASE"/>
    <property type="match status" value="1"/>
</dbReference>
<evidence type="ECO:0008006" key="5">
    <source>
        <dbReference type="Google" id="ProtNLM"/>
    </source>
</evidence>
<protein>
    <recommendedName>
        <fullName evidence="5">NAD(P)-binding protein</fullName>
    </recommendedName>
</protein>